<dbReference type="EMBL" id="BOMM01000092">
    <property type="protein sequence ID" value="GIE16625.1"/>
    <property type="molecule type" value="Genomic_DNA"/>
</dbReference>
<dbReference type="AlphaFoldDB" id="A0A919JA96"/>
<reference evidence="2" key="1">
    <citation type="submission" date="2021-01" db="EMBL/GenBank/DDBJ databases">
        <title>Whole genome shotgun sequence of Actinoplanes ferrugineus NBRC 15555.</title>
        <authorList>
            <person name="Komaki H."/>
            <person name="Tamura T."/>
        </authorList>
    </citation>
    <scope>NUCLEOTIDE SEQUENCE</scope>
    <source>
        <strain evidence="2">NBRC 15555</strain>
    </source>
</reference>
<organism evidence="2 3">
    <name type="scientific">Paractinoplanes ferrugineus</name>
    <dbReference type="NCBI Taxonomy" id="113564"/>
    <lineage>
        <taxon>Bacteria</taxon>
        <taxon>Bacillati</taxon>
        <taxon>Actinomycetota</taxon>
        <taxon>Actinomycetes</taxon>
        <taxon>Micromonosporales</taxon>
        <taxon>Micromonosporaceae</taxon>
        <taxon>Paractinoplanes</taxon>
    </lineage>
</organism>
<dbReference type="Proteomes" id="UP000598174">
    <property type="component" value="Unassembled WGS sequence"/>
</dbReference>
<gene>
    <name evidence="2" type="ORF">Afe05nite_84650</name>
</gene>
<proteinExistence type="predicted"/>
<keyword evidence="3" id="KW-1185">Reference proteome</keyword>
<evidence type="ECO:0000313" key="2">
    <source>
        <dbReference type="EMBL" id="GIE16625.1"/>
    </source>
</evidence>
<name>A0A919JA96_9ACTN</name>
<accession>A0A919JA96</accession>
<protein>
    <submittedName>
        <fullName evidence="2">Uncharacterized protein</fullName>
    </submittedName>
</protein>
<feature type="region of interest" description="Disordered" evidence="1">
    <location>
        <begin position="117"/>
        <end position="140"/>
    </location>
</feature>
<evidence type="ECO:0000256" key="1">
    <source>
        <dbReference type="SAM" id="MobiDB-lite"/>
    </source>
</evidence>
<comment type="caution">
    <text evidence="2">The sequence shown here is derived from an EMBL/GenBank/DDBJ whole genome shotgun (WGS) entry which is preliminary data.</text>
</comment>
<sequence length="140" mass="16061">MLRAMEAEGETRVVSIPLERAIEIGRILENVAGSLHRISSRMISGDADAHTLDKFMRDWLVEPRLLQARGEIWDAIEQVIGEELTDEIAESVAHFPDPPSEDIRILAEQLEKELEEDRKESEEWLKAQGFTRESNPHLFE</sequence>
<evidence type="ECO:0000313" key="3">
    <source>
        <dbReference type="Proteomes" id="UP000598174"/>
    </source>
</evidence>